<dbReference type="RefSeq" id="WP_212533676.1">
    <property type="nucleotide sequence ID" value="NZ_JAGSOG010000401.1"/>
</dbReference>
<comment type="caution">
    <text evidence="1">The sequence shown here is derived from an EMBL/GenBank/DDBJ whole genome shotgun (WGS) entry which is preliminary data.</text>
</comment>
<protein>
    <submittedName>
        <fullName evidence="1">Uncharacterized protein</fullName>
    </submittedName>
</protein>
<dbReference type="EMBL" id="JAGSOG010000401">
    <property type="protein sequence ID" value="MBR7839237.1"/>
    <property type="molecule type" value="Genomic_DNA"/>
</dbReference>
<sequence length="97" mass="9462">MHPLYRAASRSGSPVAALVLPADTASPGDAGTPGASAARLASWSPSPWRLGTIALEPLDVVAVAVVVGTDADAEVEFEVEGIAPAVATAPAAAGAVC</sequence>
<evidence type="ECO:0000313" key="1">
    <source>
        <dbReference type="EMBL" id="MBR7839237.1"/>
    </source>
</evidence>
<reference evidence="1" key="1">
    <citation type="submission" date="2021-04" db="EMBL/GenBank/DDBJ databases">
        <title>Genome based classification of Actinospica acidithermotolerans sp. nov., an actinobacterium isolated from an Indonesian hot spring.</title>
        <authorList>
            <person name="Kusuma A.B."/>
            <person name="Putra K.E."/>
            <person name="Nafisah S."/>
            <person name="Loh J."/>
            <person name="Nouioui I."/>
            <person name="Goodfellow M."/>
        </authorList>
    </citation>
    <scope>NUCLEOTIDE SEQUENCE</scope>
    <source>
        <strain evidence="1">CSCA 57</strain>
    </source>
</reference>
<accession>A0A941EW32</accession>
<evidence type="ECO:0000313" key="2">
    <source>
        <dbReference type="Proteomes" id="UP000675781"/>
    </source>
</evidence>
<proteinExistence type="predicted"/>
<keyword evidence="2" id="KW-1185">Reference proteome</keyword>
<dbReference type="AlphaFoldDB" id="A0A941EW32"/>
<gene>
    <name evidence="1" type="ORF">KDL01_38605</name>
</gene>
<feature type="non-terminal residue" evidence="1">
    <location>
        <position position="97"/>
    </location>
</feature>
<organism evidence="1 2">
    <name type="scientific">Actinospica durhamensis</name>
    <dbReference type="NCBI Taxonomy" id="1508375"/>
    <lineage>
        <taxon>Bacteria</taxon>
        <taxon>Bacillati</taxon>
        <taxon>Actinomycetota</taxon>
        <taxon>Actinomycetes</taxon>
        <taxon>Catenulisporales</taxon>
        <taxon>Actinospicaceae</taxon>
        <taxon>Actinospica</taxon>
    </lineage>
</organism>
<dbReference type="Proteomes" id="UP000675781">
    <property type="component" value="Unassembled WGS sequence"/>
</dbReference>
<name>A0A941EW32_9ACTN</name>